<comment type="caution">
    <text evidence="1">The sequence shown here is derived from an EMBL/GenBank/DDBJ whole genome shotgun (WGS) entry which is preliminary data.</text>
</comment>
<proteinExistence type="predicted"/>
<organism evidence="1 2">
    <name type="scientific">Rhipicephalus sanguineus</name>
    <name type="common">Brown dog tick</name>
    <name type="synonym">Ixodes sanguineus</name>
    <dbReference type="NCBI Taxonomy" id="34632"/>
    <lineage>
        <taxon>Eukaryota</taxon>
        <taxon>Metazoa</taxon>
        <taxon>Ecdysozoa</taxon>
        <taxon>Arthropoda</taxon>
        <taxon>Chelicerata</taxon>
        <taxon>Arachnida</taxon>
        <taxon>Acari</taxon>
        <taxon>Parasitiformes</taxon>
        <taxon>Ixodida</taxon>
        <taxon>Ixodoidea</taxon>
        <taxon>Ixodidae</taxon>
        <taxon>Rhipicephalinae</taxon>
        <taxon>Rhipicephalus</taxon>
        <taxon>Rhipicephalus</taxon>
    </lineage>
</organism>
<name>A0A9D4SML4_RHISA</name>
<gene>
    <name evidence="1" type="ORF">HPB52_024904</name>
</gene>
<evidence type="ECO:0000313" key="1">
    <source>
        <dbReference type="EMBL" id="KAH7932072.1"/>
    </source>
</evidence>
<keyword evidence="2" id="KW-1185">Reference proteome</keyword>
<dbReference type="Proteomes" id="UP000821837">
    <property type="component" value="Unassembled WGS sequence"/>
</dbReference>
<protein>
    <submittedName>
        <fullName evidence="1">Uncharacterized protein</fullName>
    </submittedName>
</protein>
<reference evidence="1" key="1">
    <citation type="journal article" date="2020" name="Cell">
        <title>Large-Scale Comparative Analyses of Tick Genomes Elucidate Their Genetic Diversity and Vector Capacities.</title>
        <authorList>
            <consortium name="Tick Genome and Microbiome Consortium (TIGMIC)"/>
            <person name="Jia N."/>
            <person name="Wang J."/>
            <person name="Shi W."/>
            <person name="Du L."/>
            <person name="Sun Y."/>
            <person name="Zhan W."/>
            <person name="Jiang J.F."/>
            <person name="Wang Q."/>
            <person name="Zhang B."/>
            <person name="Ji P."/>
            <person name="Bell-Sakyi L."/>
            <person name="Cui X.M."/>
            <person name="Yuan T.T."/>
            <person name="Jiang B.G."/>
            <person name="Yang W.F."/>
            <person name="Lam T.T."/>
            <person name="Chang Q.C."/>
            <person name="Ding S.J."/>
            <person name="Wang X.J."/>
            <person name="Zhu J.G."/>
            <person name="Ruan X.D."/>
            <person name="Zhao L."/>
            <person name="Wei J.T."/>
            <person name="Ye R.Z."/>
            <person name="Que T.C."/>
            <person name="Du C.H."/>
            <person name="Zhou Y.H."/>
            <person name="Cheng J.X."/>
            <person name="Dai P.F."/>
            <person name="Guo W.B."/>
            <person name="Han X.H."/>
            <person name="Huang E.J."/>
            <person name="Li L.F."/>
            <person name="Wei W."/>
            <person name="Gao Y.C."/>
            <person name="Liu J.Z."/>
            <person name="Shao H.Z."/>
            <person name="Wang X."/>
            <person name="Wang C.C."/>
            <person name="Yang T.C."/>
            <person name="Huo Q.B."/>
            <person name="Li W."/>
            <person name="Chen H.Y."/>
            <person name="Chen S.E."/>
            <person name="Zhou L.G."/>
            <person name="Ni X.B."/>
            <person name="Tian J.H."/>
            <person name="Sheng Y."/>
            <person name="Liu T."/>
            <person name="Pan Y.S."/>
            <person name="Xia L.Y."/>
            <person name="Li J."/>
            <person name="Zhao F."/>
            <person name="Cao W.C."/>
        </authorList>
    </citation>
    <scope>NUCLEOTIDE SEQUENCE</scope>
    <source>
        <strain evidence="1">Rsan-2018</strain>
    </source>
</reference>
<dbReference type="EMBL" id="JABSTV010001735">
    <property type="protein sequence ID" value="KAH7932072.1"/>
    <property type="molecule type" value="Genomic_DNA"/>
</dbReference>
<evidence type="ECO:0000313" key="2">
    <source>
        <dbReference type="Proteomes" id="UP000821837"/>
    </source>
</evidence>
<dbReference type="AlphaFoldDB" id="A0A9D4SML4"/>
<sequence length="150" mass="16449">MRAAAAQSPLRRRCQHEYYMNMFTTSRSVVWPAVLPLAESVADPGEASPRSAVQHSSVRGLANGHGCADHSDSSASCPLSALTIPAWSIASPMRVDCSRSRNHAVRLRPRRSVALQDAHHSTLPFTHPLPVHLSVRRADHRTVRSPNFVS</sequence>
<accession>A0A9D4SML4</accession>
<reference evidence="1" key="2">
    <citation type="submission" date="2021-09" db="EMBL/GenBank/DDBJ databases">
        <authorList>
            <person name="Jia N."/>
            <person name="Wang J."/>
            <person name="Shi W."/>
            <person name="Du L."/>
            <person name="Sun Y."/>
            <person name="Zhan W."/>
            <person name="Jiang J."/>
            <person name="Wang Q."/>
            <person name="Zhang B."/>
            <person name="Ji P."/>
            <person name="Sakyi L.B."/>
            <person name="Cui X."/>
            <person name="Yuan T."/>
            <person name="Jiang B."/>
            <person name="Yang W."/>
            <person name="Lam T.T.-Y."/>
            <person name="Chang Q."/>
            <person name="Ding S."/>
            <person name="Wang X."/>
            <person name="Zhu J."/>
            <person name="Ruan X."/>
            <person name="Zhao L."/>
            <person name="Wei J."/>
            <person name="Que T."/>
            <person name="Du C."/>
            <person name="Cheng J."/>
            <person name="Dai P."/>
            <person name="Han X."/>
            <person name="Huang E."/>
            <person name="Gao Y."/>
            <person name="Liu J."/>
            <person name="Shao H."/>
            <person name="Ye R."/>
            <person name="Li L."/>
            <person name="Wei W."/>
            <person name="Wang X."/>
            <person name="Wang C."/>
            <person name="Huo Q."/>
            <person name="Li W."/>
            <person name="Guo W."/>
            <person name="Chen H."/>
            <person name="Chen S."/>
            <person name="Zhou L."/>
            <person name="Zhou L."/>
            <person name="Ni X."/>
            <person name="Tian J."/>
            <person name="Zhou Y."/>
            <person name="Sheng Y."/>
            <person name="Liu T."/>
            <person name="Pan Y."/>
            <person name="Xia L."/>
            <person name="Li J."/>
            <person name="Zhao F."/>
            <person name="Cao W."/>
        </authorList>
    </citation>
    <scope>NUCLEOTIDE SEQUENCE</scope>
    <source>
        <strain evidence="1">Rsan-2018</strain>
        <tissue evidence="1">Larvae</tissue>
    </source>
</reference>